<name>A0ABR9S258_9BURK</name>
<feature type="chain" id="PRO_5046736952" description="EF-hand domain-containing protein" evidence="2">
    <location>
        <begin position="24"/>
        <end position="191"/>
    </location>
</feature>
<evidence type="ECO:0000259" key="3">
    <source>
        <dbReference type="PROSITE" id="PS50222"/>
    </source>
</evidence>
<dbReference type="EMBL" id="JADDIV010000002">
    <property type="protein sequence ID" value="MBE7367591.1"/>
    <property type="molecule type" value="Genomic_DNA"/>
</dbReference>
<dbReference type="Gene3D" id="1.10.238.10">
    <property type="entry name" value="EF-hand"/>
    <property type="match status" value="1"/>
</dbReference>
<dbReference type="InterPro" id="IPR002048">
    <property type="entry name" value="EF_hand_dom"/>
</dbReference>
<evidence type="ECO:0000313" key="5">
    <source>
        <dbReference type="Proteomes" id="UP000806285"/>
    </source>
</evidence>
<reference evidence="4 5" key="1">
    <citation type="submission" date="2020-10" db="EMBL/GenBank/DDBJ databases">
        <title>Ramlibacter sp. HM2 16S ribosomal RNA gene Genome sequencing and assembly.</title>
        <authorList>
            <person name="Kang M."/>
        </authorList>
    </citation>
    <scope>NUCLEOTIDE SEQUENCE [LARGE SCALE GENOMIC DNA]</scope>
    <source>
        <strain evidence="4 5">HM2</strain>
    </source>
</reference>
<dbReference type="Proteomes" id="UP000806285">
    <property type="component" value="Unassembled WGS sequence"/>
</dbReference>
<dbReference type="Pfam" id="PF13202">
    <property type="entry name" value="EF-hand_5"/>
    <property type="match status" value="1"/>
</dbReference>
<feature type="signal peptide" evidence="2">
    <location>
        <begin position="1"/>
        <end position="23"/>
    </location>
</feature>
<evidence type="ECO:0000256" key="1">
    <source>
        <dbReference type="SAM" id="MobiDB-lite"/>
    </source>
</evidence>
<keyword evidence="2" id="KW-0732">Signal</keyword>
<sequence length="191" mass="19113">MHVLTRLFAVGLCAAAAASAAQAQQQRLSPARSPAPTTSAPARQALPNPAGLSSPFPAGVSSGSGTRVSTDPVAASTAPAVPSSVVPGDGTVTGGSGGLGVRPELGPPAAPATNVLGAGATVAGPSQYLGGAGGFNATDQARSFFFADANQDGELTRAEAARLSIRTMPFEEMDRNFDGVITRFEYQDATR</sequence>
<accession>A0ABR9S258</accession>
<keyword evidence="5" id="KW-1185">Reference proteome</keyword>
<feature type="region of interest" description="Disordered" evidence="1">
    <location>
        <begin position="25"/>
        <end position="92"/>
    </location>
</feature>
<gene>
    <name evidence="4" type="ORF">IM787_08440</name>
</gene>
<protein>
    <recommendedName>
        <fullName evidence="3">EF-hand domain-containing protein</fullName>
    </recommendedName>
</protein>
<dbReference type="RefSeq" id="WP_193676179.1">
    <property type="nucleotide sequence ID" value="NZ_JADDIV010000002.1"/>
</dbReference>
<evidence type="ECO:0000313" key="4">
    <source>
        <dbReference type="EMBL" id="MBE7367591.1"/>
    </source>
</evidence>
<proteinExistence type="predicted"/>
<dbReference type="PROSITE" id="PS50222">
    <property type="entry name" value="EF_HAND_2"/>
    <property type="match status" value="1"/>
</dbReference>
<evidence type="ECO:0000256" key="2">
    <source>
        <dbReference type="SAM" id="SignalP"/>
    </source>
</evidence>
<comment type="caution">
    <text evidence="4">The sequence shown here is derived from an EMBL/GenBank/DDBJ whole genome shotgun (WGS) entry which is preliminary data.</text>
</comment>
<feature type="compositionally biased region" description="Low complexity" evidence="1">
    <location>
        <begin position="59"/>
        <end position="90"/>
    </location>
</feature>
<feature type="compositionally biased region" description="Low complexity" evidence="1">
    <location>
        <begin position="25"/>
        <end position="43"/>
    </location>
</feature>
<organism evidence="4 5">
    <name type="scientific">Ramlibacter pallidus</name>
    <dbReference type="NCBI Taxonomy" id="2780087"/>
    <lineage>
        <taxon>Bacteria</taxon>
        <taxon>Pseudomonadati</taxon>
        <taxon>Pseudomonadota</taxon>
        <taxon>Betaproteobacteria</taxon>
        <taxon>Burkholderiales</taxon>
        <taxon>Comamonadaceae</taxon>
        <taxon>Ramlibacter</taxon>
    </lineage>
</organism>
<feature type="domain" description="EF-hand" evidence="3">
    <location>
        <begin position="170"/>
        <end position="191"/>
    </location>
</feature>